<dbReference type="Proteomes" id="UP001489719">
    <property type="component" value="Unassembled WGS sequence"/>
</dbReference>
<accession>A0ACC3TED2</accession>
<reference evidence="2" key="1">
    <citation type="journal article" date="2024" name="Front. Bioeng. Biotechnol.">
        <title>Genome-scale model development and genomic sequencing of the oleaginous clade Lipomyces.</title>
        <authorList>
            <person name="Czajka J.J."/>
            <person name="Han Y."/>
            <person name="Kim J."/>
            <person name="Mondo S.J."/>
            <person name="Hofstad B.A."/>
            <person name="Robles A."/>
            <person name="Haridas S."/>
            <person name="Riley R."/>
            <person name="LaButti K."/>
            <person name="Pangilinan J."/>
            <person name="Andreopoulos W."/>
            <person name="Lipzen A."/>
            <person name="Yan J."/>
            <person name="Wang M."/>
            <person name="Ng V."/>
            <person name="Grigoriev I.V."/>
            <person name="Spatafora J.W."/>
            <person name="Magnuson J.K."/>
            <person name="Baker S.E."/>
            <person name="Pomraning K.R."/>
        </authorList>
    </citation>
    <scope>NUCLEOTIDE SEQUENCE [LARGE SCALE GENOMIC DNA]</scope>
    <source>
        <strain evidence="2">CBS 10300</strain>
    </source>
</reference>
<comment type="caution">
    <text evidence="1">The sequence shown here is derived from an EMBL/GenBank/DDBJ whole genome shotgun (WGS) entry which is preliminary data.</text>
</comment>
<evidence type="ECO:0000313" key="2">
    <source>
        <dbReference type="Proteomes" id="UP001489719"/>
    </source>
</evidence>
<feature type="non-terminal residue" evidence="1">
    <location>
        <position position="1"/>
    </location>
</feature>
<sequence length="54" mass="5865">TEQVYQSGGAYTTDGEAEFRSWHGVCGDADVHNPPVFPSRKKQTKADGRQLGNA</sequence>
<evidence type="ECO:0000313" key="1">
    <source>
        <dbReference type="EMBL" id="KAK9319321.1"/>
    </source>
</evidence>
<keyword evidence="2" id="KW-1185">Reference proteome</keyword>
<proteinExistence type="predicted"/>
<organism evidence="1 2">
    <name type="scientific">Lipomyces orientalis</name>
    <dbReference type="NCBI Taxonomy" id="1233043"/>
    <lineage>
        <taxon>Eukaryota</taxon>
        <taxon>Fungi</taxon>
        <taxon>Dikarya</taxon>
        <taxon>Ascomycota</taxon>
        <taxon>Saccharomycotina</taxon>
        <taxon>Lipomycetes</taxon>
        <taxon>Lipomycetales</taxon>
        <taxon>Lipomycetaceae</taxon>
        <taxon>Lipomyces</taxon>
    </lineage>
</organism>
<protein>
    <submittedName>
        <fullName evidence="1">Uncharacterized protein</fullName>
    </submittedName>
</protein>
<name>A0ACC3TED2_9ASCO</name>
<dbReference type="EMBL" id="MU970199">
    <property type="protein sequence ID" value="KAK9319321.1"/>
    <property type="molecule type" value="Genomic_DNA"/>
</dbReference>
<gene>
    <name evidence="1" type="ORF">V1517DRAFT_266516</name>
</gene>